<dbReference type="AlphaFoldDB" id="A0A8H6U3M3"/>
<comment type="caution">
    <text evidence="1">The sequence shown here is derived from an EMBL/GenBank/DDBJ whole genome shotgun (WGS) entry which is preliminary data.</text>
</comment>
<keyword evidence="2" id="KW-1185">Reference proteome</keyword>
<dbReference type="EMBL" id="JACAZI010000038">
    <property type="protein sequence ID" value="KAF7328177.1"/>
    <property type="molecule type" value="Genomic_DNA"/>
</dbReference>
<protein>
    <submittedName>
        <fullName evidence="1">Uncharacterized protein</fullName>
    </submittedName>
</protein>
<reference evidence="1" key="1">
    <citation type="submission" date="2020-05" db="EMBL/GenBank/DDBJ databases">
        <title>Mycena genomes resolve the evolution of fungal bioluminescence.</title>
        <authorList>
            <person name="Tsai I.J."/>
        </authorList>
    </citation>
    <scope>NUCLEOTIDE SEQUENCE</scope>
    <source>
        <strain evidence="1">CCC161011</strain>
    </source>
</reference>
<evidence type="ECO:0000313" key="2">
    <source>
        <dbReference type="Proteomes" id="UP000620124"/>
    </source>
</evidence>
<gene>
    <name evidence="1" type="ORF">MVEN_02575300</name>
</gene>
<organism evidence="1 2">
    <name type="scientific">Mycena venus</name>
    <dbReference type="NCBI Taxonomy" id="2733690"/>
    <lineage>
        <taxon>Eukaryota</taxon>
        <taxon>Fungi</taxon>
        <taxon>Dikarya</taxon>
        <taxon>Basidiomycota</taxon>
        <taxon>Agaricomycotina</taxon>
        <taxon>Agaricomycetes</taxon>
        <taxon>Agaricomycetidae</taxon>
        <taxon>Agaricales</taxon>
        <taxon>Marasmiineae</taxon>
        <taxon>Mycenaceae</taxon>
        <taxon>Mycena</taxon>
    </lineage>
</organism>
<proteinExistence type="predicted"/>
<name>A0A8H6U3M3_9AGAR</name>
<evidence type="ECO:0000313" key="1">
    <source>
        <dbReference type="EMBL" id="KAF7328177.1"/>
    </source>
</evidence>
<dbReference type="Proteomes" id="UP000620124">
    <property type="component" value="Unassembled WGS sequence"/>
</dbReference>
<dbReference type="OrthoDB" id="2920287at2759"/>
<sequence length="178" mass="20049">MALALTFVDRKLLETALVSPEGAVHYTTTTTHGFRGRKITTIVAASGLNGFINWREKVFVINGVQQDWDNLKERSGGIFSSEREWNWGNRPFKLKYHHSHKELLATPTIGNPGDSVRFTTYHPHVFSDSERATIYFPNQMQDEIEKMFLLMAILQTEIHRQDVARASTNAAVAGAATS</sequence>
<accession>A0A8H6U3M3</accession>